<keyword evidence="2" id="KW-0808">Transferase</keyword>
<evidence type="ECO:0000313" key="2">
    <source>
        <dbReference type="EMBL" id="ODN03560.1"/>
    </source>
</evidence>
<dbReference type="InterPro" id="IPR051369">
    <property type="entry name" value="GST_Theta"/>
</dbReference>
<evidence type="ECO:0000259" key="1">
    <source>
        <dbReference type="PROSITE" id="PS50405"/>
    </source>
</evidence>
<comment type="caution">
    <text evidence="2">The sequence shown here is derived from an EMBL/GenBank/DDBJ whole genome shotgun (WGS) entry which is preliminary data.</text>
</comment>
<reference evidence="2 3" key="1">
    <citation type="journal article" date="2016" name="Genome Biol. Evol.">
        <title>Gene Family Evolution Reflects Adaptation to Soil Environmental Stressors in the Genome of the Collembolan Orchesella cincta.</title>
        <authorList>
            <person name="Faddeeva-Vakhrusheva A."/>
            <person name="Derks M.F."/>
            <person name="Anvar S.Y."/>
            <person name="Agamennone V."/>
            <person name="Suring W."/>
            <person name="Smit S."/>
            <person name="van Straalen N.M."/>
            <person name="Roelofs D."/>
        </authorList>
    </citation>
    <scope>NUCLEOTIDE SEQUENCE [LARGE SCALE GENOMIC DNA]</scope>
    <source>
        <tissue evidence="2">Mixed pool</tissue>
    </source>
</reference>
<dbReference type="PROSITE" id="PS50405">
    <property type="entry name" value="GST_CTER"/>
    <property type="match status" value="1"/>
</dbReference>
<keyword evidence="3" id="KW-1185">Reference proteome</keyword>
<dbReference type="EMBL" id="LJIJ01000069">
    <property type="protein sequence ID" value="ODN03560.1"/>
    <property type="molecule type" value="Genomic_DNA"/>
</dbReference>
<dbReference type="GO" id="GO:0005737">
    <property type="term" value="C:cytoplasm"/>
    <property type="evidence" value="ECO:0007669"/>
    <property type="project" value="TreeGrafter"/>
</dbReference>
<dbReference type="Gene3D" id="1.20.1050.10">
    <property type="match status" value="1"/>
</dbReference>
<dbReference type="AlphaFoldDB" id="A0A1D2NE73"/>
<dbReference type="PANTHER" id="PTHR43917:SF8">
    <property type="entry name" value="GH16740P-RELATED"/>
    <property type="match status" value="1"/>
</dbReference>
<dbReference type="Proteomes" id="UP000094527">
    <property type="component" value="Unassembled WGS sequence"/>
</dbReference>
<protein>
    <submittedName>
        <fullName evidence="2">Glutathione S-transferase theta-1</fullName>
    </submittedName>
</protein>
<dbReference type="STRING" id="48709.A0A1D2NE73"/>
<dbReference type="InterPro" id="IPR036282">
    <property type="entry name" value="Glutathione-S-Trfase_C_sf"/>
</dbReference>
<dbReference type="GO" id="GO:0006749">
    <property type="term" value="P:glutathione metabolic process"/>
    <property type="evidence" value="ECO:0007669"/>
    <property type="project" value="TreeGrafter"/>
</dbReference>
<dbReference type="InterPro" id="IPR004046">
    <property type="entry name" value="GST_C"/>
</dbReference>
<sequence length="128" mass="14081">MAKVDEFMAWQHTTLRAHGSMFFQTKIIRPKMTGQPINEKLAEYHGNQLKTILEQLENIWLKDEQFIAGKDLTIADLLAVTELEQPGMAGVQMCSKRVSSCGDPVTGAARTARGAVARHSDGLALEVA</sequence>
<dbReference type="PANTHER" id="PTHR43917">
    <property type="match status" value="1"/>
</dbReference>
<organism evidence="2 3">
    <name type="scientific">Orchesella cincta</name>
    <name type="common">Springtail</name>
    <name type="synonym">Podura cincta</name>
    <dbReference type="NCBI Taxonomy" id="48709"/>
    <lineage>
        <taxon>Eukaryota</taxon>
        <taxon>Metazoa</taxon>
        <taxon>Ecdysozoa</taxon>
        <taxon>Arthropoda</taxon>
        <taxon>Hexapoda</taxon>
        <taxon>Collembola</taxon>
        <taxon>Entomobryomorpha</taxon>
        <taxon>Entomobryoidea</taxon>
        <taxon>Orchesellidae</taxon>
        <taxon>Orchesellinae</taxon>
        <taxon>Orchesella</taxon>
    </lineage>
</organism>
<feature type="domain" description="GST C-terminal" evidence="1">
    <location>
        <begin position="1"/>
        <end position="128"/>
    </location>
</feature>
<proteinExistence type="predicted"/>
<gene>
    <name evidence="2" type="ORF">Ocin01_03122</name>
</gene>
<dbReference type="Pfam" id="PF00043">
    <property type="entry name" value="GST_C"/>
    <property type="match status" value="1"/>
</dbReference>
<dbReference type="InterPro" id="IPR010987">
    <property type="entry name" value="Glutathione-S-Trfase_C-like"/>
</dbReference>
<dbReference type="OrthoDB" id="422574at2759"/>
<dbReference type="SUPFAM" id="SSF47616">
    <property type="entry name" value="GST C-terminal domain-like"/>
    <property type="match status" value="1"/>
</dbReference>
<name>A0A1D2NE73_ORCCI</name>
<evidence type="ECO:0000313" key="3">
    <source>
        <dbReference type="Proteomes" id="UP000094527"/>
    </source>
</evidence>
<dbReference type="GO" id="GO:0004364">
    <property type="term" value="F:glutathione transferase activity"/>
    <property type="evidence" value="ECO:0007669"/>
    <property type="project" value="TreeGrafter"/>
</dbReference>
<accession>A0A1D2NE73</accession>